<feature type="transmembrane region" description="Helical" evidence="5">
    <location>
        <begin position="200"/>
        <end position="223"/>
    </location>
</feature>
<feature type="transmembrane region" description="Helical" evidence="5">
    <location>
        <begin position="117"/>
        <end position="140"/>
    </location>
</feature>
<evidence type="ECO:0000256" key="1">
    <source>
        <dbReference type="ARBA" id="ARBA00004370"/>
    </source>
</evidence>
<dbReference type="AlphaFoldDB" id="A0A817A8G4"/>
<feature type="transmembrane region" description="Helical" evidence="5">
    <location>
        <begin position="41"/>
        <end position="64"/>
    </location>
</feature>
<proteinExistence type="predicted"/>
<gene>
    <name evidence="7" type="ORF">MBJ925_LOCUS38050</name>
</gene>
<evidence type="ECO:0000313" key="7">
    <source>
        <dbReference type="EMBL" id="CAF2253798.1"/>
    </source>
</evidence>
<accession>A0A817A8G4</accession>
<comment type="caution">
    <text evidence="7">The sequence shown here is derived from an EMBL/GenBank/DDBJ whole genome shotgun (WGS) entry which is preliminary data.</text>
</comment>
<dbReference type="SUPFAM" id="SSF81321">
    <property type="entry name" value="Family A G protein-coupled receptor-like"/>
    <property type="match status" value="1"/>
</dbReference>
<feature type="transmembrane region" description="Helical" evidence="5">
    <location>
        <begin position="170"/>
        <end position="194"/>
    </location>
</feature>
<keyword evidence="3 5" id="KW-1133">Transmembrane helix</keyword>
<evidence type="ECO:0000256" key="3">
    <source>
        <dbReference type="ARBA" id="ARBA00022989"/>
    </source>
</evidence>
<keyword evidence="2 5" id="KW-0812">Transmembrane</keyword>
<protein>
    <recommendedName>
        <fullName evidence="6">G-protein coupled receptors family 1 profile domain-containing protein</fullName>
    </recommendedName>
</protein>
<sequence>MLLSADSCLTALVFASDMLGMGVFALQNDLKHIQFQDSFCIFRCYVGVVSCIAFNGSFLLQAVYRYFIVVYPHFLFWQSIRFQVLLICLTWIFSYLWPIALLFTGDIIYNVDNQNISIIYMSCCAFMMPIVFVIFIYFILVRYAKEMSKHVLSVNTLVRAQRELKMIRRIVILLIILITLGFPYTIFIFISFFTNPPKSHFQIAFIFIDISLVWVIIVLFQFTEPLKLSIMKRIK</sequence>
<dbReference type="Proteomes" id="UP000663824">
    <property type="component" value="Unassembled WGS sequence"/>
</dbReference>
<evidence type="ECO:0000256" key="4">
    <source>
        <dbReference type="ARBA" id="ARBA00023136"/>
    </source>
</evidence>
<evidence type="ECO:0000313" key="8">
    <source>
        <dbReference type="Proteomes" id="UP000663824"/>
    </source>
</evidence>
<comment type="subcellular location">
    <subcellularLocation>
        <location evidence="1">Membrane</location>
    </subcellularLocation>
</comment>
<dbReference type="CDD" id="cd00637">
    <property type="entry name" value="7tm_classA_rhodopsin-like"/>
    <property type="match status" value="1"/>
</dbReference>
<dbReference type="Gene3D" id="1.20.1070.10">
    <property type="entry name" value="Rhodopsin 7-helix transmembrane proteins"/>
    <property type="match status" value="1"/>
</dbReference>
<dbReference type="GO" id="GO:0016020">
    <property type="term" value="C:membrane"/>
    <property type="evidence" value="ECO:0007669"/>
    <property type="project" value="UniProtKB-SubCell"/>
</dbReference>
<dbReference type="EMBL" id="CAJNRE010021236">
    <property type="protein sequence ID" value="CAF2253798.1"/>
    <property type="molecule type" value="Genomic_DNA"/>
</dbReference>
<feature type="domain" description="G-protein coupled receptors family 1 profile" evidence="6">
    <location>
        <begin position="1"/>
        <end position="228"/>
    </location>
</feature>
<evidence type="ECO:0000256" key="5">
    <source>
        <dbReference type="SAM" id="Phobius"/>
    </source>
</evidence>
<keyword evidence="4 5" id="KW-0472">Membrane</keyword>
<evidence type="ECO:0000256" key="2">
    <source>
        <dbReference type="ARBA" id="ARBA00022692"/>
    </source>
</evidence>
<dbReference type="InterPro" id="IPR017452">
    <property type="entry name" value="GPCR_Rhodpsn_7TM"/>
</dbReference>
<name>A0A817A8G4_9BILA</name>
<dbReference type="PROSITE" id="PS50262">
    <property type="entry name" value="G_PROTEIN_RECEP_F1_2"/>
    <property type="match status" value="1"/>
</dbReference>
<evidence type="ECO:0000259" key="6">
    <source>
        <dbReference type="PROSITE" id="PS50262"/>
    </source>
</evidence>
<reference evidence="7" key="1">
    <citation type="submission" date="2021-02" db="EMBL/GenBank/DDBJ databases">
        <authorList>
            <person name="Nowell W R."/>
        </authorList>
    </citation>
    <scope>NUCLEOTIDE SEQUENCE</scope>
</reference>
<feature type="transmembrane region" description="Helical" evidence="5">
    <location>
        <begin position="84"/>
        <end position="105"/>
    </location>
</feature>
<organism evidence="7 8">
    <name type="scientific">Rotaria magnacalcarata</name>
    <dbReference type="NCBI Taxonomy" id="392030"/>
    <lineage>
        <taxon>Eukaryota</taxon>
        <taxon>Metazoa</taxon>
        <taxon>Spiralia</taxon>
        <taxon>Gnathifera</taxon>
        <taxon>Rotifera</taxon>
        <taxon>Eurotatoria</taxon>
        <taxon>Bdelloidea</taxon>
        <taxon>Philodinida</taxon>
        <taxon>Philodinidae</taxon>
        <taxon>Rotaria</taxon>
    </lineage>
</organism>